<comment type="similarity">
    <text evidence="1">Belongs to the small GTPase superfamily. Ras family.</text>
</comment>
<dbReference type="Gene3D" id="3.40.50.300">
    <property type="entry name" value="P-loop containing nucleotide triphosphate hydrolases"/>
    <property type="match status" value="1"/>
</dbReference>
<evidence type="ECO:0000313" key="7">
    <source>
        <dbReference type="EMBL" id="CAK8683303.1"/>
    </source>
</evidence>
<name>A0ABP0FUJ6_CLALP</name>
<feature type="region of interest" description="Disordered" evidence="6">
    <location>
        <begin position="268"/>
        <end position="314"/>
    </location>
</feature>
<evidence type="ECO:0000256" key="1">
    <source>
        <dbReference type="ARBA" id="ARBA00008344"/>
    </source>
</evidence>
<dbReference type="PRINTS" id="PR00449">
    <property type="entry name" value="RASTRNSFRMNG"/>
</dbReference>
<evidence type="ECO:0000256" key="3">
    <source>
        <dbReference type="ARBA" id="ARBA00022741"/>
    </source>
</evidence>
<keyword evidence="4" id="KW-0378">Hydrolase</keyword>
<dbReference type="Pfam" id="PF00071">
    <property type="entry name" value="Ras"/>
    <property type="match status" value="1"/>
</dbReference>
<gene>
    <name evidence="7" type="ORF">CVLEPA_LOCUS14389</name>
</gene>
<dbReference type="InterPro" id="IPR001806">
    <property type="entry name" value="Small_GTPase"/>
</dbReference>
<evidence type="ECO:0000256" key="4">
    <source>
        <dbReference type="ARBA" id="ARBA00022801"/>
    </source>
</evidence>
<dbReference type="EC" id="3.6.5.2" evidence="2"/>
<keyword evidence="3" id="KW-0547">Nucleotide-binding</keyword>
<evidence type="ECO:0000313" key="8">
    <source>
        <dbReference type="Proteomes" id="UP001642483"/>
    </source>
</evidence>
<proteinExistence type="inferred from homology"/>
<dbReference type="SMART" id="SM00175">
    <property type="entry name" value="RAB"/>
    <property type="match status" value="1"/>
</dbReference>
<dbReference type="SMART" id="SM00173">
    <property type="entry name" value="RAS"/>
    <property type="match status" value="1"/>
</dbReference>
<dbReference type="InterPro" id="IPR027417">
    <property type="entry name" value="P-loop_NTPase"/>
</dbReference>
<dbReference type="SMART" id="SM00174">
    <property type="entry name" value="RHO"/>
    <property type="match status" value="1"/>
</dbReference>
<dbReference type="PANTHER" id="PTHR45704">
    <property type="entry name" value="RAS-LIKE FAMILY MEMBER 11"/>
    <property type="match status" value="1"/>
</dbReference>
<accession>A0ABP0FUJ6</accession>
<evidence type="ECO:0000256" key="5">
    <source>
        <dbReference type="ARBA" id="ARBA00048098"/>
    </source>
</evidence>
<dbReference type="Proteomes" id="UP001642483">
    <property type="component" value="Unassembled WGS sequence"/>
</dbReference>
<evidence type="ECO:0000256" key="6">
    <source>
        <dbReference type="SAM" id="MobiDB-lite"/>
    </source>
</evidence>
<dbReference type="PROSITE" id="PS51421">
    <property type="entry name" value="RAS"/>
    <property type="match status" value="1"/>
</dbReference>
<dbReference type="SUPFAM" id="SSF52540">
    <property type="entry name" value="P-loop containing nucleoside triphosphate hydrolases"/>
    <property type="match status" value="1"/>
</dbReference>
<comment type="catalytic activity">
    <reaction evidence="5">
        <text>GTP + H2O = GDP + phosphate + H(+)</text>
        <dbReference type="Rhea" id="RHEA:19669"/>
        <dbReference type="ChEBI" id="CHEBI:15377"/>
        <dbReference type="ChEBI" id="CHEBI:15378"/>
        <dbReference type="ChEBI" id="CHEBI:37565"/>
        <dbReference type="ChEBI" id="CHEBI:43474"/>
        <dbReference type="ChEBI" id="CHEBI:58189"/>
        <dbReference type="EC" id="3.6.5.2"/>
    </reaction>
</comment>
<feature type="compositionally biased region" description="Low complexity" evidence="6">
    <location>
        <begin position="297"/>
        <end position="311"/>
    </location>
</feature>
<sequence length="436" mass="48794">MMTYHFALCFSAMTVRFVTKRFIGDYDPTLETIYRHTSVVDDQLVNFEIMDTAGQDENSLMLEDKCKWGESFIFVYDVTDKYSFDELTRLKFIASYTHSRMRLNFTPCWILVGNKSDLAEQERMVTVEEGKALAQDLGCHLFREISVRESITDATDVFEAVWREFSRRSPRSPSSSHRRKFSGRIQDKIPVLNSAACTCASEALKNISVNGSLNGAFVSNLTSSLRRQTSAPVLPTTLVSNAKEFHFSDSNSNEERVDGTRFISRIPEDIDEDDEVEEKPIKPVYTQERRRRNAVTNGCSGANNNPSPSANLSRRKALSVDNVFTNFDLSSTSTSDTSAALTSSSASSSNTSLNNCNNALPQGSKTKSSDMGRGRSSSDAGTLSRKHCKNANADDLVLLYQNHCRRTRPRRIDSTRSLGNNFTSMTFNPTQEVSGY</sequence>
<feature type="region of interest" description="Disordered" evidence="6">
    <location>
        <begin position="329"/>
        <end position="386"/>
    </location>
</feature>
<dbReference type="PROSITE" id="PS51419">
    <property type="entry name" value="RAB"/>
    <property type="match status" value="1"/>
</dbReference>
<evidence type="ECO:0000256" key="2">
    <source>
        <dbReference type="ARBA" id="ARBA00011984"/>
    </source>
</evidence>
<comment type="caution">
    <text evidence="7">The sequence shown here is derived from an EMBL/GenBank/DDBJ whole genome shotgun (WGS) entry which is preliminary data.</text>
</comment>
<feature type="compositionally biased region" description="Low complexity" evidence="6">
    <location>
        <begin position="329"/>
        <end position="360"/>
    </location>
</feature>
<dbReference type="InterPro" id="IPR051065">
    <property type="entry name" value="Ras-related_GTPase"/>
</dbReference>
<dbReference type="EMBL" id="CAWYQH010000097">
    <property type="protein sequence ID" value="CAK8683303.1"/>
    <property type="molecule type" value="Genomic_DNA"/>
</dbReference>
<protein>
    <recommendedName>
        <fullName evidence="2">small monomeric GTPase</fullName>
        <ecNumber evidence="2">3.6.5.2</ecNumber>
    </recommendedName>
</protein>
<organism evidence="7 8">
    <name type="scientific">Clavelina lepadiformis</name>
    <name type="common">Light-bulb sea squirt</name>
    <name type="synonym">Ascidia lepadiformis</name>
    <dbReference type="NCBI Taxonomy" id="159417"/>
    <lineage>
        <taxon>Eukaryota</taxon>
        <taxon>Metazoa</taxon>
        <taxon>Chordata</taxon>
        <taxon>Tunicata</taxon>
        <taxon>Ascidiacea</taxon>
        <taxon>Aplousobranchia</taxon>
        <taxon>Clavelinidae</taxon>
        <taxon>Clavelina</taxon>
    </lineage>
</organism>
<reference evidence="7 8" key="1">
    <citation type="submission" date="2024-02" db="EMBL/GenBank/DDBJ databases">
        <authorList>
            <person name="Daric V."/>
            <person name="Darras S."/>
        </authorList>
    </citation>
    <scope>NUCLEOTIDE SEQUENCE [LARGE SCALE GENOMIC DNA]</scope>
</reference>
<keyword evidence="8" id="KW-1185">Reference proteome</keyword>